<proteinExistence type="predicted"/>
<dbReference type="Gramene" id="Mp5g22090.1">
    <property type="protein sequence ID" value="Mp5g22090.1.cds1"/>
    <property type="gene ID" value="Mp5g22090"/>
</dbReference>
<reference evidence="2" key="1">
    <citation type="journal article" date="2017" name="Cell">
        <title>Insights into land plant evolution garnered from the Marchantia polymorpha genome.</title>
        <authorList>
            <person name="Bowman J.L."/>
            <person name="Kohchi T."/>
            <person name="Yamato K.T."/>
            <person name="Jenkins J."/>
            <person name="Shu S."/>
            <person name="Ishizaki K."/>
            <person name="Yamaoka S."/>
            <person name="Nishihama R."/>
            <person name="Nakamura Y."/>
            <person name="Berger F."/>
            <person name="Adam C."/>
            <person name="Aki S.S."/>
            <person name="Althoff F."/>
            <person name="Araki T."/>
            <person name="Arteaga-Vazquez M.A."/>
            <person name="Balasubrmanian S."/>
            <person name="Barry K."/>
            <person name="Bauer D."/>
            <person name="Boehm C.R."/>
            <person name="Briginshaw L."/>
            <person name="Caballero-Perez J."/>
            <person name="Catarino B."/>
            <person name="Chen F."/>
            <person name="Chiyoda S."/>
            <person name="Chovatia M."/>
            <person name="Davies K.M."/>
            <person name="Delmans M."/>
            <person name="Demura T."/>
            <person name="Dierschke T."/>
            <person name="Dolan L."/>
            <person name="Dorantes-Acosta A.E."/>
            <person name="Eklund D.M."/>
            <person name="Florent S.N."/>
            <person name="Flores-Sandoval E."/>
            <person name="Fujiyama A."/>
            <person name="Fukuzawa H."/>
            <person name="Galik B."/>
            <person name="Grimanelli D."/>
            <person name="Grimwood J."/>
            <person name="Grossniklaus U."/>
            <person name="Hamada T."/>
            <person name="Haseloff J."/>
            <person name="Hetherington A.J."/>
            <person name="Higo A."/>
            <person name="Hirakawa Y."/>
            <person name="Hundley H.N."/>
            <person name="Ikeda Y."/>
            <person name="Inoue K."/>
            <person name="Inoue S.I."/>
            <person name="Ishida S."/>
            <person name="Jia Q."/>
            <person name="Kakita M."/>
            <person name="Kanazawa T."/>
            <person name="Kawai Y."/>
            <person name="Kawashima T."/>
            <person name="Kennedy M."/>
            <person name="Kinose K."/>
            <person name="Kinoshita T."/>
            <person name="Kohara Y."/>
            <person name="Koide E."/>
            <person name="Komatsu K."/>
            <person name="Kopischke S."/>
            <person name="Kubo M."/>
            <person name="Kyozuka J."/>
            <person name="Lagercrantz U."/>
            <person name="Lin S.S."/>
            <person name="Lindquist E."/>
            <person name="Lipzen A.M."/>
            <person name="Lu C.W."/>
            <person name="De Luna E."/>
            <person name="Martienssen R.A."/>
            <person name="Minamino N."/>
            <person name="Mizutani M."/>
            <person name="Mizutani M."/>
            <person name="Mochizuki N."/>
            <person name="Monte I."/>
            <person name="Mosher R."/>
            <person name="Nagasaki H."/>
            <person name="Nakagami H."/>
            <person name="Naramoto S."/>
            <person name="Nishitani K."/>
            <person name="Ohtani M."/>
            <person name="Okamoto T."/>
            <person name="Okumura M."/>
            <person name="Phillips J."/>
            <person name="Pollak B."/>
            <person name="Reinders A."/>
            <person name="Rovekamp M."/>
            <person name="Sano R."/>
            <person name="Sawa S."/>
            <person name="Schmid M.W."/>
            <person name="Shirakawa M."/>
            <person name="Solano R."/>
            <person name="Spunde A."/>
            <person name="Suetsugu N."/>
            <person name="Sugano S."/>
            <person name="Sugiyama A."/>
            <person name="Sun R."/>
            <person name="Suzuki Y."/>
            <person name="Takenaka M."/>
            <person name="Takezawa D."/>
            <person name="Tomogane H."/>
            <person name="Tsuzuki M."/>
            <person name="Ueda T."/>
            <person name="Umeda M."/>
            <person name="Ward J.M."/>
            <person name="Watanabe Y."/>
            <person name="Yazaki K."/>
            <person name="Yokoyama R."/>
            <person name="Yoshitake Y."/>
            <person name="Yotsui I."/>
            <person name="Zachgo S."/>
            <person name="Schmutz J."/>
        </authorList>
    </citation>
    <scope>NUCLEOTIDE SEQUENCE [LARGE SCALE GENOMIC DNA]</scope>
    <source>
        <strain evidence="2">Tak-1</strain>
    </source>
</reference>
<accession>A0A2R6W3D2</accession>
<sequence length="68" mass="7863">MESRLMSHRIRSISWGMKDESLWCGGCWRFIRGMLGMTTAIGDNLSRPCIISDKYHLKFKVIVRANVC</sequence>
<dbReference type="EMBL" id="KZ772836">
    <property type="protein sequence ID" value="PTQ28343.1"/>
    <property type="molecule type" value="Genomic_DNA"/>
</dbReference>
<evidence type="ECO:0000313" key="1">
    <source>
        <dbReference type="EMBL" id="PTQ28343.1"/>
    </source>
</evidence>
<name>A0A2R6W3D2_MARPO</name>
<organism evidence="1 2">
    <name type="scientific">Marchantia polymorpha</name>
    <name type="common">Common liverwort</name>
    <name type="synonym">Marchantia aquatica</name>
    <dbReference type="NCBI Taxonomy" id="3197"/>
    <lineage>
        <taxon>Eukaryota</taxon>
        <taxon>Viridiplantae</taxon>
        <taxon>Streptophyta</taxon>
        <taxon>Embryophyta</taxon>
        <taxon>Marchantiophyta</taxon>
        <taxon>Marchantiopsida</taxon>
        <taxon>Marchantiidae</taxon>
        <taxon>Marchantiales</taxon>
        <taxon>Marchantiaceae</taxon>
        <taxon>Marchantia</taxon>
    </lineage>
</organism>
<evidence type="ECO:0000313" key="2">
    <source>
        <dbReference type="Proteomes" id="UP000244005"/>
    </source>
</evidence>
<protein>
    <submittedName>
        <fullName evidence="1">Uncharacterized protein</fullName>
    </submittedName>
</protein>
<dbReference type="Proteomes" id="UP000244005">
    <property type="component" value="Unassembled WGS sequence"/>
</dbReference>
<gene>
    <name evidence="1" type="ORF">MARPO_0166s0003</name>
</gene>
<keyword evidence="2" id="KW-1185">Reference proteome</keyword>
<dbReference type="AlphaFoldDB" id="A0A2R6W3D2"/>